<feature type="compositionally biased region" description="Basic and acidic residues" evidence="1">
    <location>
        <begin position="7"/>
        <end position="34"/>
    </location>
</feature>
<keyword evidence="3" id="KW-1185">Reference proteome</keyword>
<feature type="region of interest" description="Disordered" evidence="1">
    <location>
        <begin position="1"/>
        <end position="34"/>
    </location>
</feature>
<proteinExistence type="predicted"/>
<protein>
    <submittedName>
        <fullName evidence="2">Uncharacterized protein</fullName>
    </submittedName>
</protein>
<evidence type="ECO:0000313" key="3">
    <source>
        <dbReference type="Proteomes" id="UP000596063"/>
    </source>
</evidence>
<sequence length="58" mass="6647">MNVVVERANEPRMDLPERKRDDVMPPRPTTGDHKKIVRAACAEALVRNHETLKELAKI</sequence>
<dbReference type="AlphaFoldDB" id="A0A7T4QXK7"/>
<accession>A0A7T4QXK7</accession>
<name>A0A7T4QXK7_9GAMM</name>
<gene>
    <name evidence="2" type="ORF">I6N98_09600</name>
</gene>
<evidence type="ECO:0000256" key="1">
    <source>
        <dbReference type="SAM" id="MobiDB-lite"/>
    </source>
</evidence>
<dbReference type="Proteomes" id="UP000596063">
    <property type="component" value="Chromosome"/>
</dbReference>
<organism evidence="2 3">
    <name type="scientific">Spongiibacter nanhainus</name>
    <dbReference type="NCBI Taxonomy" id="2794344"/>
    <lineage>
        <taxon>Bacteria</taxon>
        <taxon>Pseudomonadati</taxon>
        <taxon>Pseudomonadota</taxon>
        <taxon>Gammaproteobacteria</taxon>
        <taxon>Cellvibrionales</taxon>
        <taxon>Spongiibacteraceae</taxon>
        <taxon>Spongiibacter</taxon>
    </lineage>
</organism>
<reference evidence="2 3" key="1">
    <citation type="submission" date="2020-12" db="EMBL/GenBank/DDBJ databases">
        <authorList>
            <person name="Shan Y."/>
        </authorList>
    </citation>
    <scope>NUCLEOTIDE SEQUENCE [LARGE SCALE GENOMIC DNA]</scope>
    <source>
        <strain evidence="3">csc3.9</strain>
    </source>
</reference>
<dbReference type="RefSeq" id="WP_198568179.1">
    <property type="nucleotide sequence ID" value="NZ_CP066167.1"/>
</dbReference>
<evidence type="ECO:0000313" key="2">
    <source>
        <dbReference type="EMBL" id="QQD16659.1"/>
    </source>
</evidence>
<dbReference type="EMBL" id="CP066167">
    <property type="protein sequence ID" value="QQD16659.1"/>
    <property type="molecule type" value="Genomic_DNA"/>
</dbReference>
<dbReference type="KEGG" id="snan:I6N98_09600"/>